<gene>
    <name evidence="1" type="ORF">HX787_20365</name>
</gene>
<dbReference type="Proteomes" id="UP000549134">
    <property type="component" value="Unassembled WGS sequence"/>
</dbReference>
<dbReference type="AlphaFoldDB" id="A0A7Y8AQ08"/>
<organism evidence="1 2">
    <name type="scientific">Pseudomonas tolaasii</name>
    <dbReference type="NCBI Taxonomy" id="29442"/>
    <lineage>
        <taxon>Bacteria</taxon>
        <taxon>Pseudomonadati</taxon>
        <taxon>Pseudomonadota</taxon>
        <taxon>Gammaproteobacteria</taxon>
        <taxon>Pseudomonadales</taxon>
        <taxon>Pseudomonadaceae</taxon>
        <taxon>Pseudomonas</taxon>
    </lineage>
</organism>
<dbReference type="EMBL" id="JACAQK010000015">
    <property type="protein sequence ID" value="NWD38222.1"/>
    <property type="molecule type" value="Genomic_DNA"/>
</dbReference>
<evidence type="ECO:0000313" key="1">
    <source>
        <dbReference type="EMBL" id="NWD38222.1"/>
    </source>
</evidence>
<proteinExistence type="predicted"/>
<evidence type="ECO:0008006" key="3">
    <source>
        <dbReference type="Google" id="ProtNLM"/>
    </source>
</evidence>
<comment type="caution">
    <text evidence="1">The sequence shown here is derived from an EMBL/GenBank/DDBJ whole genome shotgun (WGS) entry which is preliminary data.</text>
</comment>
<evidence type="ECO:0000313" key="2">
    <source>
        <dbReference type="Proteomes" id="UP000549134"/>
    </source>
</evidence>
<accession>A0A7Y8AQ08</accession>
<name>A0A7Y8AQ08_PSETO</name>
<reference evidence="1 2" key="1">
    <citation type="submission" date="2020-04" db="EMBL/GenBank/DDBJ databases">
        <title>Molecular characterization of pseudomonads from Agaricus bisporus reveal novel blotch 2 pathogens in Western Europe.</title>
        <authorList>
            <person name="Taparia T."/>
            <person name="Krijger M."/>
            <person name="Haynes E."/>
            <person name="Elpinstone J.G."/>
            <person name="Noble R."/>
            <person name="Van Der Wolf J."/>
        </authorList>
    </citation>
    <scope>NUCLEOTIDE SEQUENCE [LARGE SCALE GENOMIC DNA]</scope>
    <source>
        <strain evidence="1 2">IPO3746</strain>
    </source>
</reference>
<dbReference type="RefSeq" id="WP_177007966.1">
    <property type="nucleotide sequence ID" value="NZ_JACAQH010000023.1"/>
</dbReference>
<sequence>MTRSRELYNNIDARLRVIRGLAVILMDNDCFKTEATGHAPAQLDAENEMSIHEAVHLLSDQAQHELIELVDLLGGTPA</sequence>
<protein>
    <recommendedName>
        <fullName evidence="3">DUF3077 domain-containing protein</fullName>
    </recommendedName>
</protein>